<keyword evidence="1" id="KW-1133">Transmembrane helix</keyword>
<evidence type="ECO:0000313" key="3">
    <source>
        <dbReference type="Proteomes" id="UP001432322"/>
    </source>
</evidence>
<dbReference type="PANTHER" id="PTHR47520:SF13">
    <property type="entry name" value="PROTEIN CBG10012"/>
    <property type="match status" value="1"/>
</dbReference>
<comment type="caution">
    <text evidence="2">The sequence shown here is derived from an EMBL/GenBank/DDBJ whole genome shotgun (WGS) entry which is preliminary data.</text>
</comment>
<feature type="transmembrane region" description="Helical" evidence="1">
    <location>
        <begin position="72"/>
        <end position="91"/>
    </location>
</feature>
<accession>A0AAV5UWR0</accession>
<name>A0AAV5UWR0_9BILA</name>
<evidence type="ECO:0000256" key="1">
    <source>
        <dbReference type="SAM" id="Phobius"/>
    </source>
</evidence>
<dbReference type="Proteomes" id="UP001432322">
    <property type="component" value="Unassembled WGS sequence"/>
</dbReference>
<reference evidence="2" key="1">
    <citation type="submission" date="2023-10" db="EMBL/GenBank/DDBJ databases">
        <title>Genome assembly of Pristionchus species.</title>
        <authorList>
            <person name="Yoshida K."/>
            <person name="Sommer R.J."/>
        </authorList>
    </citation>
    <scope>NUCLEOTIDE SEQUENCE</scope>
    <source>
        <strain evidence="2">RS5133</strain>
    </source>
</reference>
<sequence>PSNKRGNISLCNTHEMQRCARDLFHVSELARFTFITNDSTRSFATEFAWLCPKSQACCAWECCEPEERYEKLFLCFLVVIAFIPMALRLFAPELEALQERALLPPARYSNGRVTVRVINA</sequence>
<protein>
    <recommendedName>
        <fullName evidence="4">CX domain-containing protein</fullName>
    </recommendedName>
</protein>
<dbReference type="PANTHER" id="PTHR47520">
    <property type="entry name" value="CX DOMAIN-CONTAINING PROTEIN-RELATED"/>
    <property type="match status" value="1"/>
</dbReference>
<proteinExistence type="predicted"/>
<gene>
    <name evidence="2" type="ORF">PFISCL1PPCAC_2475</name>
</gene>
<dbReference type="AlphaFoldDB" id="A0AAV5UWR0"/>
<evidence type="ECO:0008006" key="4">
    <source>
        <dbReference type="Google" id="ProtNLM"/>
    </source>
</evidence>
<organism evidence="2 3">
    <name type="scientific">Pristionchus fissidentatus</name>
    <dbReference type="NCBI Taxonomy" id="1538716"/>
    <lineage>
        <taxon>Eukaryota</taxon>
        <taxon>Metazoa</taxon>
        <taxon>Ecdysozoa</taxon>
        <taxon>Nematoda</taxon>
        <taxon>Chromadorea</taxon>
        <taxon>Rhabditida</taxon>
        <taxon>Rhabditina</taxon>
        <taxon>Diplogasteromorpha</taxon>
        <taxon>Diplogasteroidea</taxon>
        <taxon>Neodiplogasteridae</taxon>
        <taxon>Pristionchus</taxon>
    </lineage>
</organism>
<feature type="non-terminal residue" evidence="2">
    <location>
        <position position="1"/>
    </location>
</feature>
<dbReference type="EMBL" id="BTSY01000001">
    <property type="protein sequence ID" value="GMT11178.1"/>
    <property type="molecule type" value="Genomic_DNA"/>
</dbReference>
<evidence type="ECO:0000313" key="2">
    <source>
        <dbReference type="EMBL" id="GMT11178.1"/>
    </source>
</evidence>
<keyword evidence="1" id="KW-0812">Transmembrane</keyword>
<keyword evidence="3" id="KW-1185">Reference proteome</keyword>
<keyword evidence="1" id="KW-0472">Membrane</keyword>